<dbReference type="SUPFAM" id="SSF81606">
    <property type="entry name" value="PP2C-like"/>
    <property type="match status" value="1"/>
</dbReference>
<comment type="caution">
    <text evidence="2">The sequence shown here is derived from an EMBL/GenBank/DDBJ whole genome shotgun (WGS) entry which is preliminary data.</text>
</comment>
<accession>A0A5J4KVS1</accession>
<dbReference type="Pfam" id="PF13672">
    <property type="entry name" value="PP2C_2"/>
    <property type="match status" value="1"/>
</dbReference>
<dbReference type="Proteomes" id="UP000326912">
    <property type="component" value="Unassembled WGS sequence"/>
</dbReference>
<evidence type="ECO:0000313" key="2">
    <source>
        <dbReference type="EMBL" id="GER90219.1"/>
    </source>
</evidence>
<dbReference type="CDD" id="cd00143">
    <property type="entry name" value="PP2Cc"/>
    <property type="match status" value="1"/>
</dbReference>
<protein>
    <recommendedName>
        <fullName evidence="1">PPM-type phosphatase domain-containing protein</fullName>
    </recommendedName>
</protein>
<dbReference type="SMART" id="SM00331">
    <property type="entry name" value="PP2C_SIG"/>
    <property type="match status" value="1"/>
</dbReference>
<reference evidence="2 3" key="1">
    <citation type="submission" date="2019-10" db="EMBL/GenBank/DDBJ databases">
        <title>Dictyobacter vulcani sp. nov., within the class Ktedonobacteria, isolated from soil of volcanic Mt. Zao.</title>
        <authorList>
            <person name="Zheng Y."/>
            <person name="Wang C.M."/>
            <person name="Sakai Y."/>
            <person name="Abe K."/>
            <person name="Yokota A."/>
            <person name="Yabe S."/>
        </authorList>
    </citation>
    <scope>NUCLEOTIDE SEQUENCE [LARGE SCALE GENOMIC DNA]</scope>
    <source>
        <strain evidence="2 3">W12</strain>
    </source>
</reference>
<dbReference type="AlphaFoldDB" id="A0A5J4KVS1"/>
<dbReference type="InterPro" id="IPR036457">
    <property type="entry name" value="PPM-type-like_dom_sf"/>
</dbReference>
<dbReference type="EMBL" id="BKZW01000002">
    <property type="protein sequence ID" value="GER90219.1"/>
    <property type="molecule type" value="Genomic_DNA"/>
</dbReference>
<evidence type="ECO:0000313" key="3">
    <source>
        <dbReference type="Proteomes" id="UP000326912"/>
    </source>
</evidence>
<proteinExistence type="predicted"/>
<dbReference type="InterPro" id="IPR001932">
    <property type="entry name" value="PPM-type_phosphatase-like_dom"/>
</dbReference>
<evidence type="ECO:0000259" key="1">
    <source>
        <dbReference type="PROSITE" id="PS51746"/>
    </source>
</evidence>
<feature type="domain" description="PPM-type phosphatase" evidence="1">
    <location>
        <begin position="1"/>
        <end position="266"/>
    </location>
</feature>
<gene>
    <name evidence="2" type="ORF">KDW_43810</name>
</gene>
<dbReference type="PROSITE" id="PS51746">
    <property type="entry name" value="PPM_2"/>
    <property type="match status" value="1"/>
</dbReference>
<organism evidence="2 3">
    <name type="scientific">Dictyobacter vulcani</name>
    <dbReference type="NCBI Taxonomy" id="2607529"/>
    <lineage>
        <taxon>Bacteria</taxon>
        <taxon>Bacillati</taxon>
        <taxon>Chloroflexota</taxon>
        <taxon>Ktedonobacteria</taxon>
        <taxon>Ktedonobacterales</taxon>
        <taxon>Dictyobacteraceae</taxon>
        <taxon>Dictyobacter</taxon>
    </lineage>
</organism>
<dbReference type="SMART" id="SM00332">
    <property type="entry name" value="PP2Cc"/>
    <property type="match status" value="1"/>
</dbReference>
<name>A0A5J4KVS1_9CHLR</name>
<keyword evidence="3" id="KW-1185">Reference proteome</keyword>
<dbReference type="Gene3D" id="3.60.40.10">
    <property type="entry name" value="PPM-type phosphatase domain"/>
    <property type="match status" value="1"/>
</dbReference>
<sequence>MMTVLLDRRRGLAAVFDGVGSGPGQLASQLAARVMRRIWKQQHAESSIIIASEQLTLADTLLHMFNEAHRVIRLEGERRARRLELYNDYPATTAALTLFCYDDTTHVYHMFYAHVGDSRIYRWRPGEPLQRLTEDDGYLSLKIADGSVTPEDALRIDQAFSRSELTRLEKSYFDNRNGITQALGHEKSLIVHIGDIDILPGDRILICSDGIHDNLTDAALAVLLEKEKRTTIAKKIVQQAIECSHQPTSENMRAKSDDMSAIVVTCHSSF</sequence>
<dbReference type="RefSeq" id="WP_151757985.1">
    <property type="nucleotide sequence ID" value="NZ_BKZW01000002.1"/>
</dbReference>